<evidence type="ECO:0000313" key="8">
    <source>
        <dbReference type="EMBL" id="MDR5690508.1"/>
    </source>
</evidence>
<evidence type="ECO:0000313" key="9">
    <source>
        <dbReference type="Proteomes" id="UP001260072"/>
    </source>
</evidence>
<keyword evidence="9" id="KW-1185">Reference proteome</keyword>
<evidence type="ECO:0000256" key="2">
    <source>
        <dbReference type="ARBA" id="ARBA00022448"/>
    </source>
</evidence>
<dbReference type="InterPro" id="IPR036259">
    <property type="entry name" value="MFS_trans_sf"/>
</dbReference>
<evidence type="ECO:0000259" key="7">
    <source>
        <dbReference type="PROSITE" id="PS50850"/>
    </source>
</evidence>
<dbReference type="SUPFAM" id="SSF103473">
    <property type="entry name" value="MFS general substrate transporter"/>
    <property type="match status" value="1"/>
</dbReference>
<feature type="transmembrane region" description="Helical" evidence="6">
    <location>
        <begin position="379"/>
        <end position="402"/>
    </location>
</feature>
<feature type="transmembrane region" description="Helical" evidence="6">
    <location>
        <begin position="155"/>
        <end position="179"/>
    </location>
</feature>
<dbReference type="Pfam" id="PF11700">
    <property type="entry name" value="ATG22"/>
    <property type="match status" value="1"/>
</dbReference>
<evidence type="ECO:0000256" key="6">
    <source>
        <dbReference type="SAM" id="Phobius"/>
    </source>
</evidence>
<comment type="subcellular location">
    <subcellularLocation>
        <location evidence="1">Cell membrane</location>
        <topology evidence="1">Multi-pass membrane protein</topology>
    </subcellularLocation>
</comment>
<feature type="transmembrane region" description="Helical" evidence="6">
    <location>
        <begin position="130"/>
        <end position="149"/>
    </location>
</feature>
<feature type="transmembrane region" description="Helical" evidence="6">
    <location>
        <begin position="229"/>
        <end position="253"/>
    </location>
</feature>
<keyword evidence="5 6" id="KW-0472">Membrane</keyword>
<evidence type="ECO:0000256" key="1">
    <source>
        <dbReference type="ARBA" id="ARBA00004651"/>
    </source>
</evidence>
<keyword evidence="3 6" id="KW-0812">Transmembrane</keyword>
<feature type="transmembrane region" description="Helical" evidence="6">
    <location>
        <begin position="289"/>
        <end position="318"/>
    </location>
</feature>
<dbReference type="PANTHER" id="PTHR23519">
    <property type="entry name" value="AUTOPHAGY-RELATED PROTEIN 22"/>
    <property type="match status" value="1"/>
</dbReference>
<organism evidence="8 9">
    <name type="scientific">Agromyces indicus</name>
    <dbReference type="NCBI Taxonomy" id="758919"/>
    <lineage>
        <taxon>Bacteria</taxon>
        <taxon>Bacillati</taxon>
        <taxon>Actinomycetota</taxon>
        <taxon>Actinomycetes</taxon>
        <taxon>Micrococcales</taxon>
        <taxon>Microbacteriaceae</taxon>
        <taxon>Agromyces</taxon>
    </lineage>
</organism>
<name>A0ABU1FFH4_9MICO</name>
<gene>
    <name evidence="8" type="ORF">RH861_00350</name>
</gene>
<dbReference type="EMBL" id="JAVKGS010000001">
    <property type="protein sequence ID" value="MDR5690508.1"/>
    <property type="molecule type" value="Genomic_DNA"/>
</dbReference>
<feature type="transmembrane region" description="Helical" evidence="6">
    <location>
        <begin position="444"/>
        <end position="464"/>
    </location>
</feature>
<dbReference type="InterPro" id="IPR024671">
    <property type="entry name" value="Atg22-like"/>
</dbReference>
<evidence type="ECO:0000256" key="3">
    <source>
        <dbReference type="ARBA" id="ARBA00022692"/>
    </source>
</evidence>
<proteinExistence type="predicted"/>
<protein>
    <submittedName>
        <fullName evidence="8">MFS transporter</fullName>
    </submittedName>
</protein>
<feature type="transmembrane region" description="Helical" evidence="6">
    <location>
        <begin position="59"/>
        <end position="80"/>
    </location>
</feature>
<dbReference type="PANTHER" id="PTHR23519:SF1">
    <property type="entry name" value="AUTOPHAGY-RELATED PROTEIN 22"/>
    <property type="match status" value="1"/>
</dbReference>
<evidence type="ECO:0000256" key="5">
    <source>
        <dbReference type="ARBA" id="ARBA00023136"/>
    </source>
</evidence>
<dbReference type="Proteomes" id="UP001260072">
    <property type="component" value="Unassembled WGS sequence"/>
</dbReference>
<dbReference type="InterPro" id="IPR020846">
    <property type="entry name" value="MFS_dom"/>
</dbReference>
<feature type="domain" description="Major facilitator superfamily (MFS) profile" evidence="7">
    <location>
        <begin position="288"/>
        <end position="486"/>
    </location>
</feature>
<feature type="transmembrane region" description="Helical" evidence="6">
    <location>
        <begin position="100"/>
        <end position="118"/>
    </location>
</feature>
<dbReference type="PROSITE" id="PS50850">
    <property type="entry name" value="MFS"/>
    <property type="match status" value="1"/>
</dbReference>
<feature type="transmembrane region" description="Helical" evidence="6">
    <location>
        <begin position="324"/>
        <end position="342"/>
    </location>
</feature>
<feature type="transmembrane region" description="Helical" evidence="6">
    <location>
        <begin position="354"/>
        <end position="373"/>
    </location>
</feature>
<feature type="transmembrane region" description="Helical" evidence="6">
    <location>
        <begin position="200"/>
        <end position="223"/>
    </location>
</feature>
<feature type="transmembrane region" description="Helical" evidence="6">
    <location>
        <begin position="414"/>
        <end position="438"/>
    </location>
</feature>
<evidence type="ECO:0000256" key="4">
    <source>
        <dbReference type="ARBA" id="ARBA00022989"/>
    </source>
</evidence>
<dbReference type="RefSeq" id="WP_310519245.1">
    <property type="nucleotide sequence ID" value="NZ_BAABBS010000001.1"/>
</dbReference>
<reference evidence="9" key="1">
    <citation type="submission" date="2023-07" db="EMBL/GenBank/DDBJ databases">
        <title>Description of three actinobacteria isolated from air of manufacturing shop in a pharmaceutical factory.</title>
        <authorList>
            <person name="Zhang D.-F."/>
        </authorList>
    </citation>
    <scope>NUCLEOTIDE SEQUENCE [LARGE SCALE GENOMIC DNA]</scope>
    <source>
        <strain evidence="9">CCTCC AB 2011122</strain>
    </source>
</reference>
<accession>A0ABU1FFH4</accession>
<keyword evidence="2" id="KW-0813">Transport</keyword>
<dbReference type="InterPro" id="IPR050495">
    <property type="entry name" value="ATG22/LtaA_families"/>
</dbReference>
<comment type="caution">
    <text evidence="8">The sequence shown here is derived from an EMBL/GenBank/DDBJ whole genome shotgun (WGS) entry which is preliminary data.</text>
</comment>
<keyword evidence="4 6" id="KW-1133">Transmembrane helix</keyword>
<dbReference type="Gene3D" id="1.20.1250.20">
    <property type="entry name" value="MFS general substrate transporter like domains"/>
    <property type="match status" value="1"/>
</dbReference>
<sequence length="486" mass="51631">MTDPQPPAEHASTATAPHLSTGELRVITGLELAGDRPVPRRQVWSWALWDWATQPFNSVITTFVFSVYLTSALFLAPQVAGLSPDDPAYERGLAELSSQLGLAVGLGGILIAVLAPVLGQRADAAGRRKFWLALATGGVVLCQAMMVFVEADWRFFWLGAGLLAAGTVFQEIAGVNYNAMLVQVSNARTVGRVSGLGWGFGYLGGIVVLALVVVADFADWFGIPTDGGLNIRLVALFCAIWTVVFSLPIFLNVPEAPAAPDRERVGFFRSYVVLGRDIARLWREARPTFWFLLASAVYRDGLAGVFTFGAVIASITFGFSFNEVVIFGVAANVVAGVSTIVVGRLDDRFGPRAVILTTLGGLIVSAVVVFVAHDAGKTVFWVFGLFLSALVGPAQAASRSFLARVTPAGREGEIFGLYATTGRAASFLAPLAWAGFIAVFGAQYWGILGIALVLAAGFVMMLFVRLPKRVADAAHATPSSVPRSDG</sequence>